<dbReference type="Gene3D" id="1.25.40.10">
    <property type="entry name" value="Tetratricopeptide repeat domain"/>
    <property type="match status" value="2"/>
</dbReference>
<keyword evidence="3" id="KW-0804">Transcription</keyword>
<evidence type="ECO:0000256" key="2">
    <source>
        <dbReference type="ARBA" id="ARBA00023125"/>
    </source>
</evidence>
<name>A0A3D9CKN5_9FLAO</name>
<dbReference type="InterPro" id="IPR011990">
    <property type="entry name" value="TPR-like_helical_dom_sf"/>
</dbReference>
<dbReference type="AlphaFoldDB" id="A0A3D9CKN5"/>
<organism evidence="6 7">
    <name type="scientific">Chryseobacterium flavum</name>
    <dbReference type="NCBI Taxonomy" id="415851"/>
    <lineage>
        <taxon>Bacteria</taxon>
        <taxon>Pseudomonadati</taxon>
        <taxon>Bacteroidota</taxon>
        <taxon>Flavobacteriia</taxon>
        <taxon>Flavobacteriales</taxon>
        <taxon>Weeksellaceae</taxon>
        <taxon>Chryseobacterium group</taxon>
        <taxon>Chryseobacterium</taxon>
    </lineage>
</organism>
<dbReference type="GO" id="GO:0043565">
    <property type="term" value="F:sequence-specific DNA binding"/>
    <property type="evidence" value="ECO:0007669"/>
    <property type="project" value="InterPro"/>
</dbReference>
<dbReference type="SMART" id="SM00342">
    <property type="entry name" value="HTH_ARAC"/>
    <property type="match status" value="1"/>
</dbReference>
<protein>
    <recommendedName>
        <fullName evidence="5">HTH araC/xylS-type domain-containing protein</fullName>
    </recommendedName>
</protein>
<keyword evidence="1" id="KW-0805">Transcription regulation</keyword>
<dbReference type="InterPro" id="IPR009057">
    <property type="entry name" value="Homeodomain-like_sf"/>
</dbReference>
<dbReference type="PANTHER" id="PTHR43280">
    <property type="entry name" value="ARAC-FAMILY TRANSCRIPTIONAL REGULATOR"/>
    <property type="match status" value="1"/>
</dbReference>
<keyword evidence="2" id="KW-0238">DNA-binding</keyword>
<comment type="caution">
    <text evidence="6">The sequence shown here is derived from an EMBL/GenBank/DDBJ whole genome shotgun (WGS) entry which is preliminary data.</text>
</comment>
<accession>A0A3D9CKN5</accession>
<evidence type="ECO:0000259" key="5">
    <source>
        <dbReference type="PROSITE" id="PS01124"/>
    </source>
</evidence>
<dbReference type="Pfam" id="PF12833">
    <property type="entry name" value="HTH_18"/>
    <property type="match status" value="1"/>
</dbReference>
<evidence type="ECO:0000313" key="6">
    <source>
        <dbReference type="EMBL" id="REC66301.1"/>
    </source>
</evidence>
<keyword evidence="7" id="KW-1185">Reference proteome</keyword>
<evidence type="ECO:0000256" key="4">
    <source>
        <dbReference type="SAM" id="Phobius"/>
    </source>
</evidence>
<evidence type="ECO:0000256" key="1">
    <source>
        <dbReference type="ARBA" id="ARBA00023015"/>
    </source>
</evidence>
<keyword evidence="4" id="KW-0472">Membrane</keyword>
<feature type="transmembrane region" description="Helical" evidence="4">
    <location>
        <begin position="405"/>
        <end position="423"/>
    </location>
</feature>
<dbReference type="Proteomes" id="UP000256769">
    <property type="component" value="Unassembled WGS sequence"/>
</dbReference>
<dbReference type="Gene3D" id="1.10.10.60">
    <property type="entry name" value="Homeodomain-like"/>
    <property type="match status" value="2"/>
</dbReference>
<proteinExistence type="predicted"/>
<gene>
    <name evidence="6" type="ORF">DRF59_12580</name>
</gene>
<sequence>MNKIYLFFVSFPFSLIFAQNIKHIDSESVIKDKIVEKLKYVVWEVRNPFLQKLYTVFIFLLFFFSFSTASAETILCPGNEKIDQLIDKAIAVNGDGKNKEALGLLQQANDLAKAVGCEKGELNTLKNIMLVYSHMYDYKKALAISNQVRDLAIRQKNYITLSTLYNTRAILYENLGLYDESFKEYEASLKYAKLIAEADNRHKHIFLAYFNMAAYNQGRSDEKVLYYLEKSREEALKIKGNSKDIPLEKKIDMLVSVNMNLGIYYRDSKNKAKNSKLSEFYFMEALKQLNLVNGEINLTTKIDLYQALQEFYHMKKDYRKAIEYGENMLVLEKSNSMPYNRRVGYMVLAKSYLGIGDNSTSQKYLDLFSKLNDSINSEEKQAVEVPVKKIISETKTSSEKEIKKITVISLVILILIIGGMLIYRRRSNKVIHKKYEELIAKIHHENENSKIKPTPEKNNESNGIKPSVTITDETLKALLLKLEKFEASKKYLKKELSLSWMASSLGTNTKYLSEVIKTYKNHNFTSYINELRINYIIKMLYENPVYREYKIASLAEECGYVTPRVFVNAFKQQTGFTPSYFVEQLKVTV</sequence>
<keyword evidence="4" id="KW-1133">Transmembrane helix</keyword>
<dbReference type="GO" id="GO:0003700">
    <property type="term" value="F:DNA-binding transcription factor activity"/>
    <property type="evidence" value="ECO:0007669"/>
    <property type="project" value="InterPro"/>
</dbReference>
<dbReference type="SUPFAM" id="SSF46689">
    <property type="entry name" value="Homeodomain-like"/>
    <property type="match status" value="1"/>
</dbReference>
<dbReference type="SUPFAM" id="SSF48452">
    <property type="entry name" value="TPR-like"/>
    <property type="match status" value="1"/>
</dbReference>
<dbReference type="InterPro" id="IPR018060">
    <property type="entry name" value="HTH_AraC"/>
</dbReference>
<keyword evidence="4" id="KW-0812">Transmembrane</keyword>
<dbReference type="RefSeq" id="WP_115960434.1">
    <property type="nucleotide sequence ID" value="NZ_CBCRVL010000025.1"/>
</dbReference>
<dbReference type="PANTHER" id="PTHR43280:SF29">
    <property type="entry name" value="ARAC-FAMILY TRANSCRIPTIONAL REGULATOR"/>
    <property type="match status" value="1"/>
</dbReference>
<dbReference type="PROSITE" id="PS01124">
    <property type="entry name" value="HTH_ARAC_FAMILY_2"/>
    <property type="match status" value="1"/>
</dbReference>
<feature type="domain" description="HTH araC/xylS-type" evidence="5">
    <location>
        <begin position="492"/>
        <end position="584"/>
    </location>
</feature>
<evidence type="ECO:0000313" key="7">
    <source>
        <dbReference type="Proteomes" id="UP000256769"/>
    </source>
</evidence>
<evidence type="ECO:0000256" key="3">
    <source>
        <dbReference type="ARBA" id="ARBA00023163"/>
    </source>
</evidence>
<dbReference type="EMBL" id="QNUE01000009">
    <property type="protein sequence ID" value="REC66301.1"/>
    <property type="molecule type" value="Genomic_DNA"/>
</dbReference>
<reference evidence="6 7" key="1">
    <citation type="journal article" date="2007" name="Int. J. Syst. Evol. Microbiol.">
        <title>Chryseobacterium flavum sp. nov., isolated from polluted soil.</title>
        <authorList>
            <person name="Zhou Y."/>
            <person name="Dong J."/>
            <person name="Wang X."/>
            <person name="Huang X."/>
            <person name="Zhang K.Y."/>
            <person name="Zhang Y.Q."/>
            <person name="Guo Y.F."/>
            <person name="Lai R."/>
            <person name="Li W.J."/>
        </authorList>
    </citation>
    <scope>NUCLEOTIDE SEQUENCE [LARGE SCALE GENOMIC DNA]</scope>
    <source>
        <strain evidence="6 7">KCTC 12877</strain>
    </source>
</reference>